<dbReference type="AlphaFoldDB" id="A0A8T0NDF6"/>
<name>A0A8T0NDF6_PANVG</name>
<dbReference type="SUPFAM" id="SSF56112">
    <property type="entry name" value="Protein kinase-like (PK-like)"/>
    <property type="match status" value="1"/>
</dbReference>
<dbReference type="InterPro" id="IPR052751">
    <property type="entry name" value="Plant_MAPKKK"/>
</dbReference>
<protein>
    <submittedName>
        <fullName evidence="2">Uncharacterized protein</fullName>
    </submittedName>
</protein>
<evidence type="ECO:0000313" key="3">
    <source>
        <dbReference type="Proteomes" id="UP000823388"/>
    </source>
</evidence>
<evidence type="ECO:0000313" key="2">
    <source>
        <dbReference type="EMBL" id="KAG2548041.1"/>
    </source>
</evidence>
<dbReference type="GO" id="GO:0007165">
    <property type="term" value="P:signal transduction"/>
    <property type="evidence" value="ECO:0007669"/>
    <property type="project" value="TreeGrafter"/>
</dbReference>
<comment type="caution">
    <text evidence="2">The sequence shown here is derived from an EMBL/GenBank/DDBJ whole genome shotgun (WGS) entry which is preliminary data.</text>
</comment>
<dbReference type="EMBL" id="CM029053">
    <property type="protein sequence ID" value="KAG2548041.1"/>
    <property type="molecule type" value="Genomic_DNA"/>
</dbReference>
<dbReference type="PANTHER" id="PTHR48011:SF17">
    <property type="entry name" value="PROTEIN KINASE DOMAIN-CONTAINING PROTEIN"/>
    <property type="match status" value="1"/>
</dbReference>
<feature type="region of interest" description="Disordered" evidence="1">
    <location>
        <begin position="65"/>
        <end position="107"/>
    </location>
</feature>
<keyword evidence="3" id="KW-1185">Reference proteome</keyword>
<accession>A0A8T0NDF6</accession>
<dbReference type="InterPro" id="IPR011009">
    <property type="entry name" value="Kinase-like_dom_sf"/>
</dbReference>
<dbReference type="Gene3D" id="1.10.510.10">
    <property type="entry name" value="Transferase(Phosphotransferase) domain 1"/>
    <property type="match status" value="1"/>
</dbReference>
<proteinExistence type="predicted"/>
<dbReference type="Proteomes" id="UP000823388">
    <property type="component" value="Chromosome 9K"/>
</dbReference>
<organism evidence="2 3">
    <name type="scientific">Panicum virgatum</name>
    <name type="common">Blackwell switchgrass</name>
    <dbReference type="NCBI Taxonomy" id="38727"/>
    <lineage>
        <taxon>Eukaryota</taxon>
        <taxon>Viridiplantae</taxon>
        <taxon>Streptophyta</taxon>
        <taxon>Embryophyta</taxon>
        <taxon>Tracheophyta</taxon>
        <taxon>Spermatophyta</taxon>
        <taxon>Magnoliopsida</taxon>
        <taxon>Liliopsida</taxon>
        <taxon>Poales</taxon>
        <taxon>Poaceae</taxon>
        <taxon>PACMAD clade</taxon>
        <taxon>Panicoideae</taxon>
        <taxon>Panicodae</taxon>
        <taxon>Paniceae</taxon>
        <taxon>Panicinae</taxon>
        <taxon>Panicum</taxon>
        <taxon>Panicum sect. Hiantes</taxon>
    </lineage>
</organism>
<reference evidence="2" key="1">
    <citation type="submission" date="2020-05" db="EMBL/GenBank/DDBJ databases">
        <title>WGS assembly of Panicum virgatum.</title>
        <authorList>
            <person name="Lovell J.T."/>
            <person name="Jenkins J."/>
            <person name="Shu S."/>
            <person name="Juenger T.E."/>
            <person name="Schmutz J."/>
        </authorList>
    </citation>
    <scope>NUCLEOTIDE SEQUENCE</scope>
    <source>
        <strain evidence="2">AP13</strain>
    </source>
</reference>
<sequence>MDDLLAADHRIGYTDVMPEVPARLPAEAKDFVSCCFKRRASARPTAVQLVAHRFVAAARGLGARPAKQELSADGRDRGIPIAAKAASSRPSRRTRRQRGSGGDEQRILQRVLQRRARCRRRMFYESGCYMHY</sequence>
<evidence type="ECO:0000256" key="1">
    <source>
        <dbReference type="SAM" id="MobiDB-lite"/>
    </source>
</evidence>
<dbReference type="GO" id="GO:0004672">
    <property type="term" value="F:protein kinase activity"/>
    <property type="evidence" value="ECO:0007669"/>
    <property type="project" value="TreeGrafter"/>
</dbReference>
<gene>
    <name evidence="2" type="ORF">PVAP13_9KG153300</name>
</gene>
<feature type="compositionally biased region" description="Basic and acidic residues" evidence="1">
    <location>
        <begin position="66"/>
        <end position="78"/>
    </location>
</feature>
<dbReference type="PANTHER" id="PTHR48011">
    <property type="entry name" value="CCR4-NOT TRANSCRIPTIONAL COMPLEX SUBUNIT CAF120-RELATED"/>
    <property type="match status" value="1"/>
</dbReference>